<accession>A0A914GPN8</accession>
<keyword evidence="2" id="KW-0378">Hydrolase</keyword>
<dbReference type="InterPro" id="IPR001254">
    <property type="entry name" value="Trypsin_dom"/>
</dbReference>
<protein>
    <submittedName>
        <fullName evidence="6">Peptidase S1 domain-containing protein</fullName>
    </submittedName>
</protein>
<dbReference type="CDD" id="cd00190">
    <property type="entry name" value="Tryp_SPc"/>
    <property type="match status" value="1"/>
</dbReference>
<dbReference type="Gene3D" id="2.40.10.10">
    <property type="entry name" value="Trypsin-like serine proteases"/>
    <property type="match status" value="1"/>
</dbReference>
<dbReference type="SMART" id="SM00020">
    <property type="entry name" value="Tryp_SPc"/>
    <property type="match status" value="1"/>
</dbReference>
<dbReference type="AlphaFoldDB" id="A0A914GPN8"/>
<dbReference type="PRINTS" id="PR00722">
    <property type="entry name" value="CHYMOTRYPSIN"/>
</dbReference>
<proteinExistence type="predicted"/>
<organism evidence="5 6">
    <name type="scientific">Globodera rostochiensis</name>
    <name type="common">Golden nematode worm</name>
    <name type="synonym">Heterodera rostochiensis</name>
    <dbReference type="NCBI Taxonomy" id="31243"/>
    <lineage>
        <taxon>Eukaryota</taxon>
        <taxon>Metazoa</taxon>
        <taxon>Ecdysozoa</taxon>
        <taxon>Nematoda</taxon>
        <taxon>Chromadorea</taxon>
        <taxon>Rhabditida</taxon>
        <taxon>Tylenchina</taxon>
        <taxon>Tylenchomorpha</taxon>
        <taxon>Tylenchoidea</taxon>
        <taxon>Heteroderidae</taxon>
        <taxon>Heteroderinae</taxon>
        <taxon>Globodera</taxon>
    </lineage>
</organism>
<dbReference type="PANTHER" id="PTHR24260:SF136">
    <property type="entry name" value="GH08193P-RELATED"/>
    <property type="match status" value="1"/>
</dbReference>
<dbReference type="GO" id="GO:0006508">
    <property type="term" value="P:proteolysis"/>
    <property type="evidence" value="ECO:0007669"/>
    <property type="project" value="UniProtKB-KW"/>
</dbReference>
<keyword evidence="3" id="KW-0732">Signal</keyword>
<evidence type="ECO:0000259" key="4">
    <source>
        <dbReference type="PROSITE" id="PS50240"/>
    </source>
</evidence>
<feature type="chain" id="PRO_5037206325" evidence="3">
    <location>
        <begin position="24"/>
        <end position="457"/>
    </location>
</feature>
<reference evidence="6" key="1">
    <citation type="submission" date="2022-11" db="UniProtKB">
        <authorList>
            <consortium name="WormBaseParasite"/>
        </authorList>
    </citation>
    <scope>IDENTIFICATION</scope>
</reference>
<keyword evidence="2" id="KW-0720">Serine protease</keyword>
<evidence type="ECO:0000313" key="5">
    <source>
        <dbReference type="Proteomes" id="UP000887572"/>
    </source>
</evidence>
<keyword evidence="5" id="KW-1185">Reference proteome</keyword>
<dbReference type="SUPFAM" id="SSF50494">
    <property type="entry name" value="Trypsin-like serine proteases"/>
    <property type="match status" value="1"/>
</dbReference>
<dbReference type="PROSITE" id="PS00135">
    <property type="entry name" value="TRYPSIN_SER"/>
    <property type="match status" value="1"/>
</dbReference>
<dbReference type="GO" id="GO:0004252">
    <property type="term" value="F:serine-type endopeptidase activity"/>
    <property type="evidence" value="ECO:0007669"/>
    <property type="project" value="InterPro"/>
</dbReference>
<dbReference type="InterPro" id="IPR033116">
    <property type="entry name" value="TRYPSIN_SER"/>
</dbReference>
<dbReference type="InterPro" id="IPR001314">
    <property type="entry name" value="Peptidase_S1A"/>
</dbReference>
<dbReference type="PANTHER" id="PTHR24260">
    <property type="match status" value="1"/>
</dbReference>
<feature type="signal peptide" evidence="3">
    <location>
        <begin position="1"/>
        <end position="23"/>
    </location>
</feature>
<sequence>MFLCNYFALIFVFGVHLFNRVNGNKTIELANADPPTIYITLFGKCPSFTLSYKSALFGGNERLSWKVARRFRFDKMFSGQSKESGQNAREIQISISDSKIMVGDESFSINRTKVRGAEPTYFDLNLNQISEKTLMIGGAEKEPLKFGQQFFEQLKLGPFLSDFAGLWLLGVDIVPRLGQMPTKITPLALTKCKLLAVKQRPKNCVSFNTTNAHYLAGNPLITGGNQIDIGIMPWTVRLGFEKLIENKLKRGTCSGSLISPEFVLTAAHCFLHLAEGEKYKMVFNSNTSEIARNDSKGFEIPITRQSNLNLFVHHKFDSKNIIGRFDLALIKLEKPICGPIYPICIYCGLVTKFRHGSAIIAGWGKTHPNGTLSNELIGRFVQLTDCEGVQNKSIKICIGEYNTTQKGDSGSALLASNGTNFVQIGVLSGKPGNSSRKAYSQLDGPWIQRITGTECDN</sequence>
<dbReference type="Proteomes" id="UP000887572">
    <property type="component" value="Unplaced"/>
</dbReference>
<evidence type="ECO:0000256" key="2">
    <source>
        <dbReference type="RuleBase" id="RU363034"/>
    </source>
</evidence>
<evidence type="ECO:0000313" key="6">
    <source>
        <dbReference type="WBParaSite" id="Gr19_v10_g10189.t2"/>
    </source>
</evidence>
<evidence type="ECO:0000256" key="3">
    <source>
        <dbReference type="SAM" id="SignalP"/>
    </source>
</evidence>
<feature type="domain" description="Peptidase S1" evidence="4">
    <location>
        <begin position="221"/>
        <end position="452"/>
    </location>
</feature>
<dbReference type="PROSITE" id="PS50240">
    <property type="entry name" value="TRYPSIN_DOM"/>
    <property type="match status" value="1"/>
</dbReference>
<dbReference type="PROSITE" id="PS00134">
    <property type="entry name" value="TRYPSIN_HIS"/>
    <property type="match status" value="1"/>
</dbReference>
<dbReference type="InterPro" id="IPR009003">
    <property type="entry name" value="Peptidase_S1_PA"/>
</dbReference>
<keyword evidence="1" id="KW-1015">Disulfide bond</keyword>
<dbReference type="InterPro" id="IPR051333">
    <property type="entry name" value="CLIP_Serine_Protease"/>
</dbReference>
<dbReference type="InterPro" id="IPR043504">
    <property type="entry name" value="Peptidase_S1_PA_chymotrypsin"/>
</dbReference>
<keyword evidence="2" id="KW-0645">Protease</keyword>
<name>A0A914GPN8_GLORO</name>
<dbReference type="Pfam" id="PF00089">
    <property type="entry name" value="Trypsin"/>
    <property type="match status" value="1"/>
</dbReference>
<evidence type="ECO:0000256" key="1">
    <source>
        <dbReference type="ARBA" id="ARBA00023157"/>
    </source>
</evidence>
<dbReference type="WBParaSite" id="Gr19_v10_g10189.t2">
    <property type="protein sequence ID" value="Gr19_v10_g10189.t2"/>
    <property type="gene ID" value="Gr19_v10_g10189"/>
</dbReference>
<dbReference type="InterPro" id="IPR018114">
    <property type="entry name" value="TRYPSIN_HIS"/>
</dbReference>